<dbReference type="EMBL" id="JASJQH010007122">
    <property type="protein sequence ID" value="KAK9717849.1"/>
    <property type="molecule type" value="Genomic_DNA"/>
</dbReference>
<keyword evidence="2" id="KW-1185">Reference proteome</keyword>
<sequence>MFRAHNRSCPTVDHVGPVKRQTAVEGLIDAAAIIVDSIWPQARQPLDAGVLPLKDFIRETIRRSKSTFSVLQVALLYLIRIKGPLAKYVSSGSGPNFTKCDRRMFIAALILASKFLQDKNYMNRAWAKIMGVKVAEINHIEQIFLQLIDYQLFVPVAAFTRWSTLLLGYASRPPNHTTTAPHTHKNVEPQIQTKPNLSSRRSGRYCPYPSPVNTPNSNIHRRFSVDSQQEIITPQESPISCIRSPTTTKPINPLSIAFIVNPTEEASTISDSIKGVF</sequence>
<comment type="caution">
    <text evidence="1">The sequence shown here is derived from an EMBL/GenBank/DDBJ whole genome shotgun (WGS) entry which is preliminary data.</text>
</comment>
<dbReference type="PANTHER" id="PTHR15615:SF36">
    <property type="entry name" value="PHO85 CYCLIN-5"/>
    <property type="match status" value="1"/>
</dbReference>
<dbReference type="Proteomes" id="UP001479436">
    <property type="component" value="Unassembled WGS sequence"/>
</dbReference>
<dbReference type="Gene3D" id="1.10.472.10">
    <property type="entry name" value="Cyclin-like"/>
    <property type="match status" value="1"/>
</dbReference>
<proteinExistence type="predicted"/>
<reference evidence="1 2" key="1">
    <citation type="submission" date="2023-04" db="EMBL/GenBank/DDBJ databases">
        <title>Genome of Basidiobolus ranarum AG-B5.</title>
        <authorList>
            <person name="Stajich J.E."/>
            <person name="Carter-House D."/>
            <person name="Gryganskyi A."/>
        </authorList>
    </citation>
    <scope>NUCLEOTIDE SEQUENCE [LARGE SCALE GENOMIC DNA]</scope>
    <source>
        <strain evidence="1 2">AG-B5</strain>
    </source>
</reference>
<dbReference type="Pfam" id="PF08613">
    <property type="entry name" value="Cyclin"/>
    <property type="match status" value="1"/>
</dbReference>
<evidence type="ECO:0000313" key="1">
    <source>
        <dbReference type="EMBL" id="KAK9717849.1"/>
    </source>
</evidence>
<name>A0ABR2W2E1_9FUNG</name>
<protein>
    <submittedName>
        <fullName evidence="1">PHO85 cyclin-5</fullName>
    </submittedName>
</protein>
<organism evidence="1 2">
    <name type="scientific">Basidiobolus ranarum</name>
    <dbReference type="NCBI Taxonomy" id="34480"/>
    <lineage>
        <taxon>Eukaryota</taxon>
        <taxon>Fungi</taxon>
        <taxon>Fungi incertae sedis</taxon>
        <taxon>Zoopagomycota</taxon>
        <taxon>Entomophthoromycotina</taxon>
        <taxon>Basidiobolomycetes</taxon>
        <taxon>Basidiobolales</taxon>
        <taxon>Basidiobolaceae</taxon>
        <taxon>Basidiobolus</taxon>
    </lineage>
</organism>
<dbReference type="PANTHER" id="PTHR15615">
    <property type="match status" value="1"/>
</dbReference>
<dbReference type="InterPro" id="IPR013922">
    <property type="entry name" value="Cyclin_PHO80-like"/>
</dbReference>
<gene>
    <name evidence="1" type="primary">PCL5_10</name>
    <name evidence="1" type="ORF">K7432_005917</name>
</gene>
<evidence type="ECO:0000313" key="2">
    <source>
        <dbReference type="Proteomes" id="UP001479436"/>
    </source>
</evidence>
<dbReference type="CDD" id="cd20557">
    <property type="entry name" value="CYCLIN_ScPCL1-like"/>
    <property type="match status" value="1"/>
</dbReference>
<accession>A0ABR2W2E1</accession>